<protein>
    <submittedName>
        <fullName evidence="4">BTB_2 domain-containing protein</fullName>
    </submittedName>
</protein>
<dbReference type="Pfam" id="PF02214">
    <property type="entry name" value="BTB_2"/>
    <property type="match status" value="1"/>
</dbReference>
<dbReference type="AlphaFoldDB" id="A0A0N5CQI3"/>
<reference evidence="4" key="1">
    <citation type="submission" date="2017-02" db="UniProtKB">
        <authorList>
            <consortium name="WormBaseParasite"/>
        </authorList>
    </citation>
    <scope>IDENTIFICATION</scope>
</reference>
<dbReference type="Gene3D" id="3.30.710.10">
    <property type="entry name" value="Potassium Channel Kv1.1, Chain A"/>
    <property type="match status" value="1"/>
</dbReference>
<name>A0A0N5CQI3_THECL</name>
<dbReference type="PANTHER" id="PTHR11145:SF8">
    <property type="entry name" value="RE57120P"/>
    <property type="match status" value="1"/>
</dbReference>
<dbReference type="SUPFAM" id="SSF54695">
    <property type="entry name" value="POZ domain"/>
    <property type="match status" value="1"/>
</dbReference>
<proteinExistence type="predicted"/>
<organism evidence="4">
    <name type="scientific">Thelazia callipaeda</name>
    <name type="common">Oriental eyeworm</name>
    <name type="synonym">Parasitic nematode</name>
    <dbReference type="NCBI Taxonomy" id="103827"/>
    <lineage>
        <taxon>Eukaryota</taxon>
        <taxon>Metazoa</taxon>
        <taxon>Ecdysozoa</taxon>
        <taxon>Nematoda</taxon>
        <taxon>Chromadorea</taxon>
        <taxon>Rhabditida</taxon>
        <taxon>Spirurina</taxon>
        <taxon>Spiruromorpha</taxon>
        <taxon>Thelazioidea</taxon>
        <taxon>Thelaziidae</taxon>
        <taxon>Thelazia</taxon>
    </lineage>
</organism>
<evidence type="ECO:0000313" key="3">
    <source>
        <dbReference type="Proteomes" id="UP000276776"/>
    </source>
</evidence>
<dbReference type="EMBL" id="UYYF01000519">
    <property type="protein sequence ID" value="VDM98462.1"/>
    <property type="molecule type" value="Genomic_DNA"/>
</dbReference>
<dbReference type="OrthoDB" id="2333377at2759"/>
<gene>
    <name evidence="2" type="ORF">TCLT_LOCUS2484</name>
</gene>
<dbReference type="STRING" id="103827.A0A0N5CQI3"/>
<dbReference type="Proteomes" id="UP000276776">
    <property type="component" value="Unassembled WGS sequence"/>
</dbReference>
<dbReference type="InterPro" id="IPR045068">
    <property type="entry name" value="BACURD1-3"/>
</dbReference>
<evidence type="ECO:0000313" key="2">
    <source>
        <dbReference type="EMBL" id="VDM98462.1"/>
    </source>
</evidence>
<sequence length="85" mass="9437">MGEEVEKIGGRFVRFAGSPSRYIKLNVGGALYQTTISTLTKHDSMLRTMFSGQMEISHLSVSVDIYQTSYTTMRTKIGEANALLN</sequence>
<keyword evidence="3" id="KW-1185">Reference proteome</keyword>
<dbReference type="GO" id="GO:0051260">
    <property type="term" value="P:protein homooligomerization"/>
    <property type="evidence" value="ECO:0007669"/>
    <property type="project" value="InterPro"/>
</dbReference>
<dbReference type="InterPro" id="IPR011333">
    <property type="entry name" value="SKP1/BTB/POZ_sf"/>
</dbReference>
<feature type="domain" description="Potassium channel tetramerisation-type BTB" evidence="1">
    <location>
        <begin position="23"/>
        <end position="55"/>
    </location>
</feature>
<dbReference type="InterPro" id="IPR003131">
    <property type="entry name" value="T1-type_BTB"/>
</dbReference>
<evidence type="ECO:0000259" key="1">
    <source>
        <dbReference type="Pfam" id="PF02214"/>
    </source>
</evidence>
<accession>A0A0N5CQI3</accession>
<reference evidence="2 3" key="2">
    <citation type="submission" date="2018-11" db="EMBL/GenBank/DDBJ databases">
        <authorList>
            <consortium name="Pathogen Informatics"/>
        </authorList>
    </citation>
    <scope>NUCLEOTIDE SEQUENCE [LARGE SCALE GENOMIC DNA]</scope>
</reference>
<dbReference type="PANTHER" id="PTHR11145">
    <property type="entry name" value="BTB/POZ DOMAIN-CONTAINING ADAPTER FOR CUL3-MEDIATED RHOA DEGRADATION PROTEIN FAMILY MEMBER"/>
    <property type="match status" value="1"/>
</dbReference>
<dbReference type="WBParaSite" id="TCLT_0000248301-mRNA-1">
    <property type="protein sequence ID" value="TCLT_0000248301-mRNA-1"/>
    <property type="gene ID" value="TCLT_0000248301"/>
</dbReference>
<evidence type="ECO:0000313" key="4">
    <source>
        <dbReference type="WBParaSite" id="TCLT_0000248301-mRNA-1"/>
    </source>
</evidence>